<feature type="transmembrane region" description="Helical" evidence="1">
    <location>
        <begin position="58"/>
        <end position="80"/>
    </location>
</feature>
<dbReference type="GO" id="GO:0019031">
    <property type="term" value="C:viral envelope"/>
    <property type="evidence" value="ECO:0007669"/>
    <property type="project" value="InterPro"/>
</dbReference>
<evidence type="ECO:0000313" key="2">
    <source>
        <dbReference type="EMBL" id="ALS54108.1"/>
    </source>
</evidence>
<protein>
    <submittedName>
        <fullName evidence="2">M protein</fullName>
    </submittedName>
</protein>
<organism evidence="2 3">
    <name type="scientific">Free State vervet virus</name>
    <dbReference type="NCBI Taxonomy" id="1737586"/>
    <lineage>
        <taxon>Viruses</taxon>
        <taxon>Riboviria</taxon>
        <taxon>Orthornavirae</taxon>
        <taxon>Pisuviricota</taxon>
        <taxon>Pisoniviricetes</taxon>
        <taxon>Nidovirales</taxon>
        <taxon>Arnidovirineae</taxon>
        <taxon>Arteriviridae</taxon>
        <taxon>Simarterivirinae</taxon>
        <taxon>Epsilonarterivirus</taxon>
        <taxon>Sheartevirus</taxon>
        <taxon>Epsilonarterivirus safriver</taxon>
    </lineage>
</organism>
<feature type="transmembrane region" description="Helical" evidence="1">
    <location>
        <begin position="12"/>
        <end position="29"/>
    </location>
</feature>
<reference evidence="2 3" key="1">
    <citation type="journal article" date="2016" name="J. Virol.">
        <title>Arteriviruses, Pegiviruses, and Lentiviruses Are Common among Wild African Monkeys.</title>
        <authorList>
            <person name="Bailey A."/>
            <person name="Heimbruch K."/>
        </authorList>
    </citation>
    <scope>NUCLEOTIDE SEQUENCE [LARGE SCALE GENOMIC DNA]</scope>
    <source>
        <strain evidence="2">VSAC4004</strain>
    </source>
</reference>
<evidence type="ECO:0000256" key="1">
    <source>
        <dbReference type="SAM" id="Phobius"/>
    </source>
</evidence>
<dbReference type="Pfam" id="PF00951">
    <property type="entry name" value="Arteri_Gl"/>
    <property type="match status" value="1"/>
</dbReference>
<accession>A0A159D6K4</accession>
<keyword evidence="1" id="KW-0812">Transmembrane</keyword>
<name>A0A159D6K4_9NIDO</name>
<keyword evidence="1" id="KW-0472">Membrane</keyword>
<feature type="transmembrane region" description="Helical" evidence="1">
    <location>
        <begin position="36"/>
        <end position="52"/>
    </location>
</feature>
<dbReference type="Proteomes" id="UP000165351">
    <property type="component" value="Genome"/>
</dbReference>
<dbReference type="InterPro" id="IPR001332">
    <property type="entry name" value="Arteri_GP5"/>
</dbReference>
<proteinExistence type="predicted"/>
<sequence length="159" mass="17475">MVSKICTDPGYTTLAFTLAPIIITMLRLFRPSLRGFFTFIAICCLAYAATAFNEHSLATIFTIAASILTLLWKLVTWLIIRCRLCRLGPRYTAAPSSFVESTSGTHAIPATTTAVVSRRQGFTLAQGSLVPDVKKMVLNGKVAARKGLVTLRRYGWKTK</sequence>
<keyword evidence="1" id="KW-1133">Transmembrane helix</keyword>
<evidence type="ECO:0000313" key="3">
    <source>
        <dbReference type="Proteomes" id="UP000165351"/>
    </source>
</evidence>
<dbReference type="EMBL" id="KR862293">
    <property type="protein sequence ID" value="ALS54108.1"/>
    <property type="molecule type" value="Genomic_RNA"/>
</dbReference>